<keyword evidence="13" id="KW-1185">Reference proteome</keyword>
<reference evidence="12 13" key="1">
    <citation type="submission" date="2024-04" db="EMBL/GenBank/DDBJ databases">
        <authorList>
            <consortium name="Genoscope - CEA"/>
            <person name="William W."/>
        </authorList>
    </citation>
    <scope>NUCLEOTIDE SEQUENCE [LARGE SCALE GENOMIC DNA]</scope>
</reference>
<keyword evidence="2" id="KW-0813">Transport</keyword>
<dbReference type="GO" id="GO:0005228">
    <property type="term" value="F:intracellular sodium-activated potassium channel activity"/>
    <property type="evidence" value="ECO:0007669"/>
    <property type="project" value="TreeGrafter"/>
</dbReference>
<evidence type="ECO:0000256" key="7">
    <source>
        <dbReference type="ARBA" id="ARBA00022989"/>
    </source>
</evidence>
<comment type="subcellular location">
    <subcellularLocation>
        <location evidence="1">Membrane</location>
        <topology evidence="1">Multi-pass membrane protein</topology>
    </subcellularLocation>
</comment>
<dbReference type="InterPro" id="IPR048735">
    <property type="entry name" value="Slowpoke-like_C"/>
</dbReference>
<evidence type="ECO:0000313" key="13">
    <source>
        <dbReference type="Proteomes" id="UP001497497"/>
    </source>
</evidence>
<keyword evidence="4" id="KW-0812">Transmembrane</keyword>
<evidence type="ECO:0000256" key="5">
    <source>
        <dbReference type="ARBA" id="ARBA00022826"/>
    </source>
</evidence>
<keyword evidence="7" id="KW-1133">Transmembrane helix</keyword>
<organism evidence="12 13">
    <name type="scientific">Lymnaea stagnalis</name>
    <name type="common">Great pond snail</name>
    <name type="synonym">Helix stagnalis</name>
    <dbReference type="NCBI Taxonomy" id="6523"/>
    <lineage>
        <taxon>Eukaryota</taxon>
        <taxon>Metazoa</taxon>
        <taxon>Spiralia</taxon>
        <taxon>Lophotrochozoa</taxon>
        <taxon>Mollusca</taxon>
        <taxon>Gastropoda</taxon>
        <taxon>Heterobranchia</taxon>
        <taxon>Euthyneura</taxon>
        <taxon>Panpulmonata</taxon>
        <taxon>Hygrophila</taxon>
        <taxon>Lymnaeoidea</taxon>
        <taxon>Lymnaeidae</taxon>
        <taxon>Lymnaea</taxon>
    </lineage>
</organism>
<keyword evidence="3" id="KW-0633">Potassium transport</keyword>
<evidence type="ECO:0000256" key="4">
    <source>
        <dbReference type="ARBA" id="ARBA00022692"/>
    </source>
</evidence>
<evidence type="ECO:0000256" key="3">
    <source>
        <dbReference type="ARBA" id="ARBA00022538"/>
    </source>
</evidence>
<feature type="domain" description="Ca2+-activated K+ channel Slowpoke-like C-terminal" evidence="11">
    <location>
        <begin position="151"/>
        <end position="220"/>
    </location>
</feature>
<dbReference type="EMBL" id="CAXITT010000231">
    <property type="protein sequence ID" value="CAL1536469.1"/>
    <property type="molecule type" value="Genomic_DNA"/>
</dbReference>
<dbReference type="PANTHER" id="PTHR10027:SF10">
    <property type="entry name" value="SLOWPOKE 2, ISOFORM D"/>
    <property type="match status" value="1"/>
</dbReference>
<keyword evidence="10" id="KW-0407">Ion channel</keyword>
<comment type="caution">
    <text evidence="12">The sequence shown here is derived from an EMBL/GenBank/DDBJ whole genome shotgun (WGS) entry which is preliminary data.</text>
</comment>
<accession>A0AAV2HRB4</accession>
<keyword evidence="5" id="KW-0631">Potassium channel</keyword>
<protein>
    <recommendedName>
        <fullName evidence="11">Ca2+-activated K+ channel Slowpoke-like C-terminal domain-containing protein</fullName>
    </recommendedName>
</protein>
<gene>
    <name evidence="12" type="ORF">GSLYS_00010382001</name>
</gene>
<sequence length="223" mass="24661">MIGTLTSALIESTLPDPSHLVVFDLDLDSDVGADDCMTDANTIITVQTLIRRYPNTCVMTALNHASNLRFMHVNCHHTPRSRVECSQDSSSCDASSLFDGGQVFALSTLRQLLYKSFTKNSVLSLVRLILNLDSSEGSGHLNYVVVDEITLQRCSEFGQLYQELCLTAGEIPIAIYRTELVNNNKSLNQDHVTTVGTRSYVITNPVEHLKLLTGDIIYVLQPP</sequence>
<proteinExistence type="predicted"/>
<keyword evidence="6" id="KW-0630">Potassium</keyword>
<evidence type="ECO:0000256" key="6">
    <source>
        <dbReference type="ARBA" id="ARBA00022958"/>
    </source>
</evidence>
<evidence type="ECO:0000313" key="12">
    <source>
        <dbReference type="EMBL" id="CAL1536469.1"/>
    </source>
</evidence>
<dbReference type="GO" id="GO:0015271">
    <property type="term" value="F:outward rectifier potassium channel activity"/>
    <property type="evidence" value="ECO:0007669"/>
    <property type="project" value="TreeGrafter"/>
</dbReference>
<evidence type="ECO:0000259" key="11">
    <source>
        <dbReference type="Pfam" id="PF21014"/>
    </source>
</evidence>
<keyword evidence="9" id="KW-0472">Membrane</keyword>
<dbReference type="PANTHER" id="PTHR10027">
    <property type="entry name" value="CALCIUM-ACTIVATED POTASSIUM CHANNEL ALPHA CHAIN"/>
    <property type="match status" value="1"/>
</dbReference>
<keyword evidence="8" id="KW-0406">Ion transport</keyword>
<dbReference type="InterPro" id="IPR047871">
    <property type="entry name" value="K_chnl_Slo-like"/>
</dbReference>
<evidence type="ECO:0000256" key="8">
    <source>
        <dbReference type="ARBA" id="ARBA00023065"/>
    </source>
</evidence>
<dbReference type="AlphaFoldDB" id="A0AAV2HRB4"/>
<evidence type="ECO:0000256" key="10">
    <source>
        <dbReference type="ARBA" id="ARBA00023303"/>
    </source>
</evidence>
<evidence type="ECO:0000256" key="9">
    <source>
        <dbReference type="ARBA" id="ARBA00023136"/>
    </source>
</evidence>
<dbReference type="Proteomes" id="UP001497497">
    <property type="component" value="Unassembled WGS sequence"/>
</dbReference>
<evidence type="ECO:0000256" key="1">
    <source>
        <dbReference type="ARBA" id="ARBA00004141"/>
    </source>
</evidence>
<evidence type="ECO:0000256" key="2">
    <source>
        <dbReference type="ARBA" id="ARBA00022448"/>
    </source>
</evidence>
<dbReference type="Pfam" id="PF21014">
    <property type="entry name" value="Slowpoke_C"/>
    <property type="match status" value="1"/>
</dbReference>
<name>A0AAV2HRB4_LYMST</name>
<dbReference type="GO" id="GO:0005886">
    <property type="term" value="C:plasma membrane"/>
    <property type="evidence" value="ECO:0007669"/>
    <property type="project" value="TreeGrafter"/>
</dbReference>